<dbReference type="EMBL" id="JAXIOK010000002">
    <property type="protein sequence ID" value="KAK4778033.1"/>
    <property type="molecule type" value="Genomic_DNA"/>
</dbReference>
<dbReference type="Proteomes" id="UP001345219">
    <property type="component" value="Chromosome 14"/>
</dbReference>
<protein>
    <submittedName>
        <fullName evidence="1">Uncharacterized protein</fullName>
    </submittedName>
</protein>
<sequence length="287" mass="31334">MQRKSKDLKLKQIPLFSTSSQYRLLDSFTISPSSVSPLMAATLLKSSYNLFIRRNSPISRSLTHSPAATISHCYLPVRCGPRDGRGPLVKGRTLSIEAIQAVQTLKRPRRSNTAAVDDLSFIDKTLSRLIKSDLVAALRELLRQGECALALRVLAAIRSEYPGGADYLAICADVAHALARGGEADAIDELVAELESDGTAVDCGDKKGLGRLLTAVIGAERRESTVRIYQMMRKGGWGSTCTVNDHTVKVLIRGLRRFGEVSLVEEIEKELGGAFPKKINEIESLIL</sequence>
<dbReference type="PANTHER" id="PTHR47594:SF3">
    <property type="entry name" value="PROTEIN THYLAKOID ASSEMBLY 8, CHLOROPLASTIC"/>
    <property type="match status" value="1"/>
</dbReference>
<comment type="caution">
    <text evidence="1">The sequence shown here is derived from an EMBL/GenBank/DDBJ whole genome shotgun (WGS) entry which is preliminary data.</text>
</comment>
<organism evidence="1 2">
    <name type="scientific">Trapa incisa</name>
    <dbReference type="NCBI Taxonomy" id="236973"/>
    <lineage>
        <taxon>Eukaryota</taxon>
        <taxon>Viridiplantae</taxon>
        <taxon>Streptophyta</taxon>
        <taxon>Embryophyta</taxon>
        <taxon>Tracheophyta</taxon>
        <taxon>Spermatophyta</taxon>
        <taxon>Magnoliopsida</taxon>
        <taxon>eudicotyledons</taxon>
        <taxon>Gunneridae</taxon>
        <taxon>Pentapetalae</taxon>
        <taxon>rosids</taxon>
        <taxon>malvids</taxon>
        <taxon>Myrtales</taxon>
        <taxon>Lythraceae</taxon>
        <taxon>Trapa</taxon>
    </lineage>
</organism>
<dbReference type="InterPro" id="IPR044190">
    <property type="entry name" value="THA8-like"/>
</dbReference>
<dbReference type="PANTHER" id="PTHR47594">
    <property type="entry name" value="PPR CONTAINING PLANT-LIKE PROTEIN"/>
    <property type="match status" value="1"/>
</dbReference>
<accession>A0AAN7KX66</accession>
<dbReference type="AlphaFoldDB" id="A0AAN7KX66"/>
<reference evidence="1 2" key="1">
    <citation type="journal article" date="2023" name="Hortic Res">
        <title>Pangenome of water caltrop reveals structural variations and asymmetric subgenome divergence after allopolyploidization.</title>
        <authorList>
            <person name="Zhang X."/>
            <person name="Chen Y."/>
            <person name="Wang L."/>
            <person name="Yuan Y."/>
            <person name="Fang M."/>
            <person name="Shi L."/>
            <person name="Lu R."/>
            <person name="Comes H.P."/>
            <person name="Ma Y."/>
            <person name="Chen Y."/>
            <person name="Huang G."/>
            <person name="Zhou Y."/>
            <person name="Zheng Z."/>
            <person name="Qiu Y."/>
        </authorList>
    </citation>
    <scope>NUCLEOTIDE SEQUENCE [LARGE SCALE GENOMIC DNA]</scope>
    <source>
        <tissue evidence="1">Roots</tissue>
    </source>
</reference>
<dbReference type="Gene3D" id="1.25.40.10">
    <property type="entry name" value="Tetratricopeptide repeat domain"/>
    <property type="match status" value="1"/>
</dbReference>
<keyword evidence="2" id="KW-1185">Reference proteome</keyword>
<dbReference type="InterPro" id="IPR011990">
    <property type="entry name" value="TPR-like_helical_dom_sf"/>
</dbReference>
<dbReference type="GO" id="GO:0000373">
    <property type="term" value="P:Group II intron splicing"/>
    <property type="evidence" value="ECO:0007669"/>
    <property type="project" value="InterPro"/>
</dbReference>
<dbReference type="GO" id="GO:0003723">
    <property type="term" value="F:RNA binding"/>
    <property type="evidence" value="ECO:0007669"/>
    <property type="project" value="InterPro"/>
</dbReference>
<evidence type="ECO:0000313" key="2">
    <source>
        <dbReference type="Proteomes" id="UP001345219"/>
    </source>
</evidence>
<proteinExistence type="predicted"/>
<gene>
    <name evidence="1" type="ORF">SAY87_018220</name>
</gene>
<evidence type="ECO:0000313" key="1">
    <source>
        <dbReference type="EMBL" id="KAK4778033.1"/>
    </source>
</evidence>
<dbReference type="GO" id="GO:0009658">
    <property type="term" value="P:chloroplast organization"/>
    <property type="evidence" value="ECO:0007669"/>
    <property type="project" value="InterPro"/>
</dbReference>
<name>A0AAN7KX66_9MYRT</name>